<dbReference type="AlphaFoldDB" id="A0A1T4WTT4"/>
<dbReference type="Proteomes" id="UP000189735">
    <property type="component" value="Unassembled WGS sequence"/>
</dbReference>
<gene>
    <name evidence="1" type="ORF">SAMN06295879_0234</name>
</gene>
<name>A0A1T4WTT4_9MICO</name>
<sequence length="94" mass="10555">MTNGEPLNWPYVVCEQYSRGEISREQLIDALTAWRYLPGETKTAGLHDDLLNDVPGSFDDIEAASLDDLIDDEIYSIALEALKAQRIKDRGDNV</sequence>
<dbReference type="EMBL" id="FUYG01000001">
    <property type="protein sequence ID" value="SKA80724.1"/>
    <property type="molecule type" value="Genomic_DNA"/>
</dbReference>
<evidence type="ECO:0000313" key="2">
    <source>
        <dbReference type="Proteomes" id="UP000189735"/>
    </source>
</evidence>
<protein>
    <submittedName>
        <fullName evidence="1">Uncharacterized protein</fullName>
    </submittedName>
</protein>
<evidence type="ECO:0000313" key="1">
    <source>
        <dbReference type="EMBL" id="SKA80724.1"/>
    </source>
</evidence>
<dbReference type="RefSeq" id="WP_078713049.1">
    <property type="nucleotide sequence ID" value="NZ_FUYG01000001.1"/>
</dbReference>
<reference evidence="2" key="1">
    <citation type="submission" date="2017-02" db="EMBL/GenBank/DDBJ databases">
        <authorList>
            <person name="Varghese N."/>
            <person name="Submissions S."/>
        </authorList>
    </citation>
    <scope>NUCLEOTIDE SEQUENCE [LARGE SCALE GENOMIC DNA]</scope>
    <source>
        <strain evidence="2">VKM Ac-2052</strain>
    </source>
</reference>
<accession>A0A1T4WTT4</accession>
<proteinExistence type="predicted"/>
<organism evidence="1 2">
    <name type="scientific">Agreia bicolorata</name>
    <dbReference type="NCBI Taxonomy" id="110935"/>
    <lineage>
        <taxon>Bacteria</taxon>
        <taxon>Bacillati</taxon>
        <taxon>Actinomycetota</taxon>
        <taxon>Actinomycetes</taxon>
        <taxon>Micrococcales</taxon>
        <taxon>Microbacteriaceae</taxon>
        <taxon>Agreia</taxon>
    </lineage>
</organism>